<dbReference type="SUPFAM" id="SSF48371">
    <property type="entry name" value="ARM repeat"/>
    <property type="match status" value="1"/>
</dbReference>
<evidence type="ECO:0000256" key="10">
    <source>
        <dbReference type="SAM" id="MobiDB-lite"/>
    </source>
</evidence>
<reference evidence="13 14" key="1">
    <citation type="submission" date="2020-04" db="EMBL/GenBank/DDBJ databases">
        <authorList>
            <person name="Laetsch R D."/>
            <person name="Stevens L."/>
            <person name="Kumar S."/>
            <person name="Blaxter L. M."/>
        </authorList>
    </citation>
    <scope>NUCLEOTIDE SEQUENCE [LARGE SCALE GENOMIC DNA]</scope>
</reference>
<feature type="compositionally biased region" description="Low complexity" evidence="10">
    <location>
        <begin position="1475"/>
        <end position="1484"/>
    </location>
</feature>
<keyword evidence="4 9" id="KW-0251">Elongation factor</keyword>
<comment type="subcellular location">
    <subcellularLocation>
        <location evidence="1">Nucleus</location>
    </subcellularLocation>
</comment>
<dbReference type="InterPro" id="IPR001326">
    <property type="entry name" value="Transl_elong_EF1B_B/D_CS"/>
</dbReference>
<dbReference type="SUPFAM" id="SSF54984">
    <property type="entry name" value="eEF-1beta-like"/>
    <property type="match status" value="1"/>
</dbReference>
<evidence type="ECO:0000256" key="3">
    <source>
        <dbReference type="ARBA" id="ARBA00022499"/>
    </source>
</evidence>
<keyword evidence="3" id="KW-1017">Isopeptide bond</keyword>
<evidence type="ECO:0000256" key="4">
    <source>
        <dbReference type="ARBA" id="ARBA00022768"/>
    </source>
</evidence>
<feature type="domain" description="Translation elongation factor EF1B beta/delta subunit guanine nucleotide exchange" evidence="11">
    <location>
        <begin position="1538"/>
        <end position="1625"/>
    </location>
</feature>
<dbReference type="GO" id="GO:0070182">
    <property type="term" value="F:DNA polymerase binding"/>
    <property type="evidence" value="ECO:0007669"/>
    <property type="project" value="TreeGrafter"/>
</dbReference>
<name>A0A8S1F6I6_9PELO</name>
<feature type="compositionally biased region" description="Polar residues" evidence="10">
    <location>
        <begin position="15"/>
        <end position="24"/>
    </location>
</feature>
<protein>
    <recommendedName>
        <fullName evidence="15">Elongation factor 1-beta</fullName>
    </recommendedName>
</protein>
<dbReference type="InterPro" id="IPR014038">
    <property type="entry name" value="EF1B_bsu/dsu_GNE"/>
</dbReference>
<dbReference type="GO" id="GO:0000793">
    <property type="term" value="C:condensed chromosome"/>
    <property type="evidence" value="ECO:0007669"/>
    <property type="project" value="TreeGrafter"/>
</dbReference>
<feature type="compositionally biased region" description="Acidic residues" evidence="10">
    <location>
        <begin position="1"/>
        <end position="13"/>
    </location>
</feature>
<organism evidence="13 14">
    <name type="scientific">Caenorhabditis bovis</name>
    <dbReference type="NCBI Taxonomy" id="2654633"/>
    <lineage>
        <taxon>Eukaryota</taxon>
        <taxon>Metazoa</taxon>
        <taxon>Ecdysozoa</taxon>
        <taxon>Nematoda</taxon>
        <taxon>Chromadorea</taxon>
        <taxon>Rhabditida</taxon>
        <taxon>Rhabditina</taxon>
        <taxon>Rhabditomorpha</taxon>
        <taxon>Rhabditoidea</taxon>
        <taxon>Rhabditidae</taxon>
        <taxon>Peloderinae</taxon>
        <taxon>Caenorhabditis</taxon>
    </lineage>
</organism>
<evidence type="ECO:0000259" key="12">
    <source>
        <dbReference type="SMART" id="SM01182"/>
    </source>
</evidence>
<dbReference type="Proteomes" id="UP000494206">
    <property type="component" value="Unassembled WGS sequence"/>
</dbReference>
<dbReference type="SMART" id="SM01182">
    <property type="entry name" value="EF-1_beta_acid"/>
    <property type="match status" value="1"/>
</dbReference>
<keyword evidence="14" id="KW-1185">Reference proteome</keyword>
<proteinExistence type="inferred from homology"/>
<evidence type="ECO:0000256" key="6">
    <source>
        <dbReference type="ARBA" id="ARBA00022917"/>
    </source>
</evidence>
<dbReference type="Pfam" id="PF10587">
    <property type="entry name" value="EF-1_beta_acid"/>
    <property type="match status" value="1"/>
</dbReference>
<dbReference type="PANTHER" id="PTHR32086">
    <property type="entry name" value="FANCONI ANEMIA GROUP D2 PROTEIN"/>
    <property type="match status" value="1"/>
</dbReference>
<evidence type="ECO:0008006" key="15">
    <source>
        <dbReference type="Google" id="ProtNLM"/>
    </source>
</evidence>
<evidence type="ECO:0000256" key="8">
    <source>
        <dbReference type="ARBA" id="ARBA00093456"/>
    </source>
</evidence>
<dbReference type="CDD" id="cd00292">
    <property type="entry name" value="EF1B"/>
    <property type="match status" value="1"/>
</dbReference>
<dbReference type="OrthoDB" id="27031at2759"/>
<feature type="region of interest" description="Disordered" evidence="10">
    <location>
        <begin position="1475"/>
        <end position="1516"/>
    </location>
</feature>
<keyword evidence="7" id="KW-0539">Nucleus</keyword>
<evidence type="ECO:0000256" key="7">
    <source>
        <dbReference type="ARBA" id="ARBA00023242"/>
    </source>
</evidence>
<sequence length="1625" mass="185885">MSDDEFDDLDVGNEAESTNFQASDNENDFEMENQRKEMGPKSIVLTQKLFGSQSAVNNDDNIQKSAISPRNKFEEMIRDENAILTFDKDSQTHLICFTNNMTHAGFTRRIQEKMSNYHGSNPLFDQFSSACLTKELLFLYLSPTQSKFGQQDTIFRSFLLSEACQTKSFELLLENLNKLAKSTDEEDFRMASICIGHMRYLERLFEPNPVFNLVFEMPFIHWNPKIRDELVAALPEIFTETSLQRNAALRLNEALQSNDPIQNAETFQLAVIETLNLLRMESSVARQIRRDLCGICLKIDSGALPPLMAFCLGTLLANVKNEDEELYFHELMADLTKHLKVESIRKSALSSKKYTIEAIVCEIFSEFIRYLQLEKKGWKYVLSFFNRFKNGDVKEEDDPGETDWMNSFETMLVISLISSHCCPKSLITAVNSKITGLPSIAASATSKFVKLIDTIITFRKFSETYLDSLHLIARQCIWTPDQNVRDLGVNIYRKLFAGMENTRAKTFNEMMRNFDRDDSQCEAFLDVLLKVAKSNADIILKFSTNIEQCVESIQKLNISNIKKLFQVIVMLSEQKNVNGGVKFEIDDLINRFLLAVNEKERFLGILALLIKIQWDMQKRRSEAQERSIRDNIARIEEAFGDSSNLRGAFYEQMASVIKNHKKTDEIRFISEWADKLLSKFKEEFFEENREESENVQFGEIRYIWKPDQLRMAEVAPMFNLIKELRAICQKWNEDVEEESVRSAVSTCSLKDLTFVFEADIPLLEEYDDRIQISRQLFFTIQWCRTILNAFLSQNKIDFLSTEAISRNSIRIFYVMLKCEKKLIESIKKLGEWNVPTLCFKSELLTIVSAKQLKKRKARKRKSDESSYFDNEAIEEEEDALGSEDLATQLAQHVTQFMLRPVVHLISLTISKRSCLIYLCGELQNILQDLIRNKNKTTSHFGRTVSKPKAEKFYHGDFATVWGCLKKATEEVWKIVENSNEFFTTLADSSEEIQPKMQADMEELGQRSLQLINLILKGELYGSEEKLTSAEKNEKRSILLRIIEKCLLKTNQISLETETAKIEIGKYILANAEFAPTPIIAVLILELFNTLKIEDADMRKSMAKFALAYLKKDWRNVEKGAKFNTCVRDILKSYVSLRKEKEQIMAIQWILTNKVVKLVPDDKKRKSVMFSQQSDDDLVERNEDEAIFHCINKQTFANVFKTLFAMLNACTCKYYMQESAIKNGQITEEETMTHWENASSCFLILCLLLRVNEIRSNAVLASGIKEGRQFLVNVSRKSSFIHIVDNISKNSNFNVICKKIEKTISTVQQGNRVLQSIGTYAKEHKSVNLLKKFPELRAENENCLRVIRSAMVKNKCLEAFTGKMSLDGLLSEVSRFNAHHLEVAQGEQVFYGGKHVYSDFHATPSTSDHKKGGKKNELDHAIQNAKKIANKALKGESSASNGDIESLRKDHAALASKVDQLTALISQLQKELADLKTGAPAAKAAPAKEEAKKEDDKDDDFDLFGSDEEEDDEEKKKLTEERLKAYAEKKSKKPGPIAKSSVILDVKPWDDETDLAEMEKLVRGIEMDGLVWGGGKLIAIGYGIKKLQIICVIEDAKVSVDDLIDKITEDFESHVQSVDIVAFNKI</sequence>
<dbReference type="FunFam" id="3.30.70.60:FF:000001">
    <property type="entry name" value="Elongation factor 1-beta 1 like"/>
    <property type="match status" value="1"/>
</dbReference>
<comment type="caution">
    <text evidence="13">The sequence shown here is derived from an EMBL/GenBank/DDBJ whole genome shotgun (WGS) entry which is preliminary data.</text>
</comment>
<feature type="compositionally biased region" description="Acidic residues" evidence="10">
    <location>
        <begin position="1495"/>
        <end position="1512"/>
    </location>
</feature>
<evidence type="ECO:0000313" key="14">
    <source>
        <dbReference type="Proteomes" id="UP000494206"/>
    </source>
</evidence>
<feature type="domain" description="Elongation factor 1 beta central acidic region eukaryote" evidence="12">
    <location>
        <begin position="1502"/>
        <end position="1529"/>
    </location>
</feature>
<dbReference type="PROSITE" id="PS00825">
    <property type="entry name" value="EF1BD_2"/>
    <property type="match status" value="1"/>
</dbReference>
<evidence type="ECO:0000256" key="5">
    <source>
        <dbReference type="ARBA" id="ARBA00022843"/>
    </source>
</evidence>
<dbReference type="GO" id="GO:0007129">
    <property type="term" value="P:homologous chromosome pairing at meiosis"/>
    <property type="evidence" value="ECO:0007669"/>
    <property type="project" value="TreeGrafter"/>
</dbReference>
<dbReference type="GO" id="GO:0031573">
    <property type="term" value="P:mitotic intra-S DNA damage checkpoint signaling"/>
    <property type="evidence" value="ECO:0007669"/>
    <property type="project" value="TreeGrafter"/>
</dbReference>
<dbReference type="GO" id="GO:0036297">
    <property type="term" value="P:interstrand cross-link repair"/>
    <property type="evidence" value="ECO:0007669"/>
    <property type="project" value="TreeGrafter"/>
</dbReference>
<evidence type="ECO:0000256" key="1">
    <source>
        <dbReference type="ARBA" id="ARBA00004123"/>
    </source>
</evidence>
<comment type="similarity">
    <text evidence="8">Belongs to the Fanconi anemia protein FANCD2 family.</text>
</comment>
<dbReference type="SMART" id="SM00888">
    <property type="entry name" value="EF1_GNE"/>
    <property type="match status" value="1"/>
</dbReference>
<dbReference type="EMBL" id="CADEPM010000008">
    <property type="protein sequence ID" value="CAB3409462.1"/>
    <property type="molecule type" value="Genomic_DNA"/>
</dbReference>
<feature type="compositionally biased region" description="Basic and acidic residues" evidence="10">
    <location>
        <begin position="1485"/>
        <end position="1494"/>
    </location>
</feature>
<evidence type="ECO:0000256" key="9">
    <source>
        <dbReference type="RuleBase" id="RU003791"/>
    </source>
</evidence>
<keyword evidence="5" id="KW-0832">Ubl conjugation</keyword>
<evidence type="ECO:0000256" key="2">
    <source>
        <dbReference type="ARBA" id="ARBA00007411"/>
    </source>
</evidence>
<feature type="region of interest" description="Disordered" evidence="10">
    <location>
        <begin position="1"/>
        <end position="38"/>
    </location>
</feature>
<evidence type="ECO:0000313" key="13">
    <source>
        <dbReference type="EMBL" id="CAB3409462.1"/>
    </source>
</evidence>
<gene>
    <name evidence="13" type="ORF">CBOVIS_LOCUS11115</name>
</gene>
<dbReference type="GO" id="GO:0005634">
    <property type="term" value="C:nucleus"/>
    <property type="evidence" value="ECO:0007669"/>
    <property type="project" value="UniProtKB-SubCell"/>
</dbReference>
<dbReference type="GO" id="GO:1990918">
    <property type="term" value="P:double-strand break repair involved in meiotic recombination"/>
    <property type="evidence" value="ECO:0007669"/>
    <property type="project" value="TreeGrafter"/>
</dbReference>
<accession>A0A8S1F6I6</accession>
<dbReference type="InterPro" id="IPR016024">
    <property type="entry name" value="ARM-type_fold"/>
</dbReference>
<dbReference type="InterPro" id="IPR018940">
    <property type="entry name" value="EF-1_beta_acid_region_euk"/>
</dbReference>
<dbReference type="InterPro" id="IPR036219">
    <property type="entry name" value="eEF-1beta-like_sf"/>
</dbReference>
<comment type="similarity">
    <text evidence="2 9">Belongs to the EF-1-beta/EF-1-delta family.</text>
</comment>
<evidence type="ECO:0000259" key="11">
    <source>
        <dbReference type="SMART" id="SM00888"/>
    </source>
</evidence>
<dbReference type="InterPro" id="IPR014717">
    <property type="entry name" value="Transl_elong_EF1B/ribsomal_bS6"/>
</dbReference>
<keyword evidence="6 9" id="KW-0648">Protein biosynthesis</keyword>
<dbReference type="InterPro" id="IPR029448">
    <property type="entry name" value="FANCD2"/>
</dbReference>
<dbReference type="PANTHER" id="PTHR32086:SF0">
    <property type="entry name" value="FANCONI ANEMIA GROUP D2 PROTEIN"/>
    <property type="match status" value="1"/>
</dbReference>
<dbReference type="Gene3D" id="3.30.70.60">
    <property type="match status" value="1"/>
</dbReference>
<dbReference type="GO" id="GO:0003746">
    <property type="term" value="F:translation elongation factor activity"/>
    <property type="evidence" value="ECO:0007669"/>
    <property type="project" value="UniProtKB-KW"/>
</dbReference>
<dbReference type="Pfam" id="PF00736">
    <property type="entry name" value="EF1_GNE"/>
    <property type="match status" value="1"/>
</dbReference>